<comment type="caution">
    <text evidence="13">The sequence shown here is derived from an EMBL/GenBank/DDBJ whole genome shotgun (WGS) entry which is preliminary data.</text>
</comment>
<dbReference type="Gene3D" id="3.30.60.190">
    <property type="match status" value="1"/>
</dbReference>
<evidence type="ECO:0000256" key="3">
    <source>
        <dbReference type="ARBA" id="ARBA00021568"/>
    </source>
</evidence>
<feature type="domain" description="HIT-type" evidence="12">
    <location>
        <begin position="9"/>
        <end position="41"/>
    </location>
</feature>
<proteinExistence type="predicted"/>
<keyword evidence="8" id="KW-0862">Zinc</keyword>
<keyword evidence="7 11" id="KW-0863">Zinc-finger</keyword>
<keyword evidence="9" id="KW-0539">Nucleus</keyword>
<dbReference type="Pfam" id="PF04438">
    <property type="entry name" value="zf-HIT"/>
    <property type="match status" value="1"/>
</dbReference>
<comment type="subcellular location">
    <subcellularLocation>
        <location evidence="2">Cytoplasm</location>
    </subcellularLocation>
    <subcellularLocation>
        <location evidence="1">Nucleus</location>
    </subcellularLocation>
</comment>
<keyword evidence="4" id="KW-0963">Cytoplasm</keyword>
<dbReference type="EMBL" id="JAHRIQ010035313">
    <property type="protein sequence ID" value="MEQ2232158.1"/>
    <property type="molecule type" value="Genomic_DNA"/>
</dbReference>
<evidence type="ECO:0000256" key="2">
    <source>
        <dbReference type="ARBA" id="ARBA00004496"/>
    </source>
</evidence>
<keyword evidence="6" id="KW-0479">Metal-binding</keyword>
<evidence type="ECO:0000313" key="14">
    <source>
        <dbReference type="Proteomes" id="UP001482620"/>
    </source>
</evidence>
<evidence type="ECO:0000256" key="11">
    <source>
        <dbReference type="PROSITE-ProRule" id="PRU00453"/>
    </source>
</evidence>
<keyword evidence="5" id="KW-0597">Phosphoprotein</keyword>
<evidence type="ECO:0000313" key="13">
    <source>
        <dbReference type="EMBL" id="MEQ2232158.1"/>
    </source>
</evidence>
<evidence type="ECO:0000256" key="7">
    <source>
        <dbReference type="ARBA" id="ARBA00022771"/>
    </source>
</evidence>
<dbReference type="Pfam" id="PF21373">
    <property type="entry name" value="ZNHIT3_C"/>
    <property type="match status" value="1"/>
</dbReference>
<dbReference type="PROSITE" id="PS51083">
    <property type="entry name" value="ZF_HIT"/>
    <property type="match status" value="1"/>
</dbReference>
<dbReference type="CDD" id="cd23024">
    <property type="entry name" value="zf-HIT_ZNHIT2-3"/>
    <property type="match status" value="1"/>
</dbReference>
<organism evidence="13 14">
    <name type="scientific">Ilyodon furcidens</name>
    <name type="common">goldbreast splitfin</name>
    <dbReference type="NCBI Taxonomy" id="33524"/>
    <lineage>
        <taxon>Eukaryota</taxon>
        <taxon>Metazoa</taxon>
        <taxon>Chordata</taxon>
        <taxon>Craniata</taxon>
        <taxon>Vertebrata</taxon>
        <taxon>Euteleostomi</taxon>
        <taxon>Actinopterygii</taxon>
        <taxon>Neopterygii</taxon>
        <taxon>Teleostei</taxon>
        <taxon>Neoteleostei</taxon>
        <taxon>Acanthomorphata</taxon>
        <taxon>Ovalentaria</taxon>
        <taxon>Atherinomorphae</taxon>
        <taxon>Cyprinodontiformes</taxon>
        <taxon>Goodeidae</taxon>
        <taxon>Ilyodon</taxon>
    </lineage>
</organism>
<evidence type="ECO:0000256" key="10">
    <source>
        <dbReference type="ARBA" id="ARBA00046946"/>
    </source>
</evidence>
<evidence type="ECO:0000256" key="6">
    <source>
        <dbReference type="ARBA" id="ARBA00022723"/>
    </source>
</evidence>
<dbReference type="PANTHER" id="PTHR13483">
    <property type="entry name" value="BOX C_D SNORNA PROTEIN 1-RELATED"/>
    <property type="match status" value="1"/>
</dbReference>
<evidence type="ECO:0000256" key="9">
    <source>
        <dbReference type="ARBA" id="ARBA00023242"/>
    </source>
</evidence>
<evidence type="ECO:0000256" key="4">
    <source>
        <dbReference type="ARBA" id="ARBA00022490"/>
    </source>
</evidence>
<dbReference type="SUPFAM" id="SSF144232">
    <property type="entry name" value="HIT/MYND zinc finger-like"/>
    <property type="match status" value="1"/>
</dbReference>
<comment type="subunit">
    <text evidence="10">Thyroid receptor interacting proteins (TRIPs) specifically interact with the ligand binding domain of the thyroid receptor (TR). Requires the presence of thyroid hormone for its interaction. Interacts with NUFIP1. Interacts (via HIT-type zinc finger) with the RUVBL1/RUVBL2 complex in the presence of ADP.</text>
</comment>
<reference evidence="13 14" key="1">
    <citation type="submission" date="2021-06" db="EMBL/GenBank/DDBJ databases">
        <authorList>
            <person name="Palmer J.M."/>
        </authorList>
    </citation>
    <scope>NUCLEOTIDE SEQUENCE [LARGE SCALE GENOMIC DNA]</scope>
    <source>
        <strain evidence="14">if_2019</strain>
        <tissue evidence="13">Muscle</tissue>
    </source>
</reference>
<dbReference type="InterPro" id="IPR048371">
    <property type="entry name" value="ZNHIT3_C"/>
</dbReference>
<evidence type="ECO:0000256" key="8">
    <source>
        <dbReference type="ARBA" id="ARBA00022833"/>
    </source>
</evidence>
<accession>A0ABV0TGZ5</accession>
<evidence type="ECO:0000259" key="12">
    <source>
        <dbReference type="PROSITE" id="PS51083"/>
    </source>
</evidence>
<dbReference type="Proteomes" id="UP001482620">
    <property type="component" value="Unassembled WGS sequence"/>
</dbReference>
<dbReference type="InterPro" id="IPR051639">
    <property type="entry name" value="BCD1"/>
</dbReference>
<sequence length="177" mass="19618">MPAGTMQICSVCSEQTPKYRCPSCKIRYCSLGCYKKHKDTCLPIEKPASPNPESEDAAGSEGVQYLFSRLLCGQIEPCPADRPANHPAEPWSVDDLLHEDDIIDKVPLQRLQLLGQSAELRDLLCNPHLRRLLCSVDDAESKEAAIKAAMQEPLFVEFADQCLKVVENEDSALTSND</sequence>
<dbReference type="PANTHER" id="PTHR13483:SF11">
    <property type="entry name" value="ZINC FINGER HIT DOMAIN-CONTAINING PROTEIN 3"/>
    <property type="match status" value="1"/>
</dbReference>
<dbReference type="InterPro" id="IPR007529">
    <property type="entry name" value="Znf_HIT"/>
</dbReference>
<gene>
    <name evidence="13" type="ORF">ILYODFUR_008347</name>
</gene>
<evidence type="ECO:0000256" key="1">
    <source>
        <dbReference type="ARBA" id="ARBA00004123"/>
    </source>
</evidence>
<name>A0ABV0TGZ5_9TELE</name>
<protein>
    <recommendedName>
        <fullName evidence="3">Zinc finger HIT domain-containing protein 3</fullName>
    </recommendedName>
</protein>
<evidence type="ECO:0000256" key="5">
    <source>
        <dbReference type="ARBA" id="ARBA00022553"/>
    </source>
</evidence>
<keyword evidence="14" id="KW-1185">Reference proteome</keyword>